<dbReference type="PANTHER" id="PTHR24305">
    <property type="entry name" value="CYTOCHROME P450"/>
    <property type="match status" value="1"/>
</dbReference>
<dbReference type="PROSITE" id="PS00086">
    <property type="entry name" value="CYTOCHROME_P450"/>
    <property type="match status" value="1"/>
</dbReference>
<comment type="similarity">
    <text evidence="1 2">Belongs to the cytochrome P450 family.</text>
</comment>
<evidence type="ECO:0000313" key="3">
    <source>
        <dbReference type="EMBL" id="QXN88522.1"/>
    </source>
</evidence>
<dbReference type="CDD" id="cd11068">
    <property type="entry name" value="CYP120A1"/>
    <property type="match status" value="1"/>
</dbReference>
<dbReference type="InterPro" id="IPR017972">
    <property type="entry name" value="Cyt_P450_CS"/>
</dbReference>
<dbReference type="EMBL" id="CP078145">
    <property type="protein sequence ID" value="QXN88522.1"/>
    <property type="molecule type" value="Genomic_DNA"/>
</dbReference>
<keyword evidence="2" id="KW-0349">Heme</keyword>
<dbReference type="Pfam" id="PF00067">
    <property type="entry name" value="p450"/>
    <property type="match status" value="1"/>
</dbReference>
<evidence type="ECO:0000256" key="2">
    <source>
        <dbReference type="RuleBase" id="RU000461"/>
    </source>
</evidence>
<accession>A0ABX8RFY5</accession>
<proteinExistence type="inferred from homology"/>
<dbReference type="RefSeq" id="WP_218469405.1">
    <property type="nucleotide sequence ID" value="NZ_BAABJN010000008.1"/>
</dbReference>
<keyword evidence="2" id="KW-0503">Monooxygenase</keyword>
<organism evidence="3 4">
    <name type="scientific">Nocardia iowensis</name>
    <dbReference type="NCBI Taxonomy" id="204891"/>
    <lineage>
        <taxon>Bacteria</taxon>
        <taxon>Bacillati</taxon>
        <taxon>Actinomycetota</taxon>
        <taxon>Actinomycetes</taxon>
        <taxon>Mycobacteriales</taxon>
        <taxon>Nocardiaceae</taxon>
        <taxon>Nocardia</taxon>
    </lineage>
</organism>
<protein>
    <submittedName>
        <fullName evidence="3">Cytochrome P450</fullName>
    </submittedName>
</protein>
<name>A0ABX8RFY5_NOCIO</name>
<dbReference type="Proteomes" id="UP000694257">
    <property type="component" value="Chromosome"/>
</dbReference>
<keyword evidence="2" id="KW-0560">Oxidoreductase</keyword>
<evidence type="ECO:0000256" key="1">
    <source>
        <dbReference type="ARBA" id="ARBA00010617"/>
    </source>
</evidence>
<evidence type="ECO:0000313" key="4">
    <source>
        <dbReference type="Proteomes" id="UP000694257"/>
    </source>
</evidence>
<dbReference type="InterPro" id="IPR050121">
    <property type="entry name" value="Cytochrome_P450_monoxygenase"/>
</dbReference>
<keyword evidence="2" id="KW-0479">Metal-binding</keyword>
<keyword evidence="2" id="KW-0408">Iron</keyword>
<gene>
    <name evidence="3" type="ORF">KV110_23285</name>
</gene>
<dbReference type="InterPro" id="IPR001128">
    <property type="entry name" value="Cyt_P450"/>
</dbReference>
<dbReference type="PANTHER" id="PTHR24305:SF166">
    <property type="entry name" value="CYTOCHROME P450 12A4, MITOCHONDRIAL-RELATED"/>
    <property type="match status" value="1"/>
</dbReference>
<reference evidence="3 4" key="1">
    <citation type="submission" date="2021-07" db="EMBL/GenBank/DDBJ databases">
        <title>Whole Genome Sequence of Nocardia Iowensis.</title>
        <authorList>
            <person name="Lamm A."/>
            <person name="Collins-Fairclough A.M."/>
            <person name="Bunk B."/>
            <person name="Sproer C."/>
        </authorList>
    </citation>
    <scope>NUCLEOTIDE SEQUENCE [LARGE SCALE GENOMIC DNA]</scope>
    <source>
        <strain evidence="3 4">NRRL 5646</strain>
    </source>
</reference>
<sequence>MTDASLSSVQQLPHPPFRLPLLGDLLTVRPGKPTQAAMRDARRLGPIYERLIVTYPIVIVSGVDLLAEINNEEHWTKNLSPLFRLMRPIARDGLFTAYNDEPTWHTAHNILAPAFTQAAMRGYHQSMADTVAELIDYWSEREDRWVDVAEDTNKLTLEVISRTGFSYSFDSFTRADTDEHPFVAAMTRGLRFVNRNANLPPALHKFPRRRVDQQTKDIAFAKQLVDDVIAARRREDPDSTRDLLGLMLNSSDPTSGKSLDEKNIRHQILTFLVAGHETSAGVLAFVLYFLANHPDVAARARTEVDERWPGRERPDVGYEDVAKLRYLRRVIDETMRLWPIAPGYFREAKHDTTIGDGRYRFDQGDWVFVLTLAAHRDPGWGADHDEFDPDRFLPDNLRALDPNVLKAYKPFGTGARACIGRQFAYHEILLALAHIIHTFTFEPEPDYQLDVGEQITLKPRGFRLRFHRRHPHSRSVDG</sequence>
<keyword evidence="4" id="KW-1185">Reference proteome</keyword>